<reference evidence="3 4" key="1">
    <citation type="submission" date="2018-02" db="EMBL/GenBank/DDBJ databases">
        <title>Draft Genome of Achromobacter spanius stain 6.</title>
        <authorList>
            <person name="Gunasekera T.S."/>
            <person name="Radwan O."/>
            <person name="Ruiz O.N."/>
        </authorList>
    </citation>
    <scope>NUCLEOTIDE SEQUENCE [LARGE SCALE GENOMIC DNA]</scope>
    <source>
        <strain evidence="3 4">6</strain>
    </source>
</reference>
<dbReference type="Pfam" id="PF16747">
    <property type="entry name" value="Adhesin_E"/>
    <property type="match status" value="1"/>
</dbReference>
<dbReference type="EMBL" id="PREU01000021">
    <property type="protein sequence ID" value="PPA72714.1"/>
    <property type="molecule type" value="Genomic_DNA"/>
</dbReference>
<dbReference type="InterPro" id="IPR031939">
    <property type="entry name" value="Adhesin_E-like"/>
</dbReference>
<name>A0A2S5GIG1_9BURK</name>
<proteinExistence type="predicted"/>
<evidence type="ECO:0000259" key="2">
    <source>
        <dbReference type="Pfam" id="PF16747"/>
    </source>
</evidence>
<feature type="domain" description="Surface-adhesin protein E-like" evidence="2">
    <location>
        <begin position="70"/>
        <end position="180"/>
    </location>
</feature>
<protein>
    <recommendedName>
        <fullName evidence="2">Surface-adhesin protein E-like domain-containing protein</fullName>
    </recommendedName>
</protein>
<feature type="chain" id="PRO_5015776520" description="Surface-adhesin protein E-like domain-containing protein" evidence="1">
    <location>
        <begin position="27"/>
        <end position="189"/>
    </location>
</feature>
<evidence type="ECO:0000313" key="3">
    <source>
        <dbReference type="EMBL" id="PPA72714.1"/>
    </source>
</evidence>
<evidence type="ECO:0000256" key="1">
    <source>
        <dbReference type="SAM" id="SignalP"/>
    </source>
</evidence>
<dbReference type="RefSeq" id="WP_104145806.1">
    <property type="nucleotide sequence ID" value="NZ_PREU01000021.1"/>
</dbReference>
<comment type="caution">
    <text evidence="3">The sequence shown here is derived from an EMBL/GenBank/DDBJ whole genome shotgun (WGS) entry which is preliminary data.</text>
</comment>
<gene>
    <name evidence="3" type="ORF">C4E15_29040</name>
</gene>
<dbReference type="Proteomes" id="UP000239990">
    <property type="component" value="Unassembled WGS sequence"/>
</dbReference>
<dbReference type="OrthoDB" id="8665256at2"/>
<keyword evidence="1" id="KW-0732">Signal</keyword>
<sequence length="189" mass="19664">MIARLAPLTLALLVFGAAAWGQPAKAVAPDVCAAVTVREGDPIPADACAVNIVPRDLGVSGMTFGGDPVWTPLDPQAMPGVFYDSASIAPMSDRPVVMAVTVAWFYAQPRVSETNGQAYASVSQPIILNCSANTYTVTQTQHYAGNNATGALVESIPVAGIHNAPVARDPVQRKLRGVVCPAPGKNARK</sequence>
<organism evidence="3 4">
    <name type="scientific">Achromobacter spanius</name>
    <dbReference type="NCBI Taxonomy" id="217203"/>
    <lineage>
        <taxon>Bacteria</taxon>
        <taxon>Pseudomonadati</taxon>
        <taxon>Pseudomonadota</taxon>
        <taxon>Betaproteobacteria</taxon>
        <taxon>Burkholderiales</taxon>
        <taxon>Alcaligenaceae</taxon>
        <taxon>Achromobacter</taxon>
    </lineage>
</organism>
<accession>A0A2S5GIG1</accession>
<feature type="signal peptide" evidence="1">
    <location>
        <begin position="1"/>
        <end position="26"/>
    </location>
</feature>
<dbReference type="AlphaFoldDB" id="A0A2S5GIG1"/>
<evidence type="ECO:0000313" key="4">
    <source>
        <dbReference type="Proteomes" id="UP000239990"/>
    </source>
</evidence>